<dbReference type="InterPro" id="IPR055358">
    <property type="entry name" value="CHCR"/>
</dbReference>
<dbReference type="EMBL" id="CAJOBA010043259">
    <property type="protein sequence ID" value="CAF4146532.1"/>
    <property type="molecule type" value="Genomic_DNA"/>
</dbReference>
<comment type="caution">
    <text evidence="3">The sequence shown here is derived from an EMBL/GenBank/DDBJ whole genome shotgun (WGS) entry which is preliminary data.</text>
</comment>
<dbReference type="InterPro" id="IPR000547">
    <property type="entry name" value="Clathrin_H-chain/VPS_repeat"/>
</dbReference>
<dbReference type="Proteomes" id="UP000677228">
    <property type="component" value="Unassembled WGS sequence"/>
</dbReference>
<dbReference type="SMART" id="SM00299">
    <property type="entry name" value="CLH"/>
    <property type="match status" value="1"/>
</dbReference>
<dbReference type="PANTHER" id="PTHR10292:SF1">
    <property type="entry name" value="CLATHRIN HEAVY CHAIN"/>
    <property type="match status" value="1"/>
</dbReference>
<evidence type="ECO:0000313" key="3">
    <source>
        <dbReference type="EMBL" id="CAF4146532.1"/>
    </source>
</evidence>
<dbReference type="GO" id="GO:0006898">
    <property type="term" value="P:receptor-mediated endocytosis"/>
    <property type="evidence" value="ECO:0007669"/>
    <property type="project" value="TreeGrafter"/>
</dbReference>
<dbReference type="GO" id="GO:0006886">
    <property type="term" value="P:intracellular protein transport"/>
    <property type="evidence" value="ECO:0007669"/>
    <property type="project" value="UniProtKB-UniRule"/>
</dbReference>
<gene>
    <name evidence="2" type="ORF">OVA965_LOCUS30080</name>
    <name evidence="3" type="ORF">TMI583_LOCUS30873</name>
</gene>
<dbReference type="AlphaFoldDB" id="A0A8S2R5L7"/>
<evidence type="ECO:0000313" key="4">
    <source>
        <dbReference type="Proteomes" id="UP000682733"/>
    </source>
</evidence>
<dbReference type="SUPFAM" id="SSF48371">
    <property type="entry name" value="ARM repeat"/>
    <property type="match status" value="2"/>
</dbReference>
<evidence type="ECO:0000313" key="2">
    <source>
        <dbReference type="EMBL" id="CAF1335286.1"/>
    </source>
</evidence>
<organism evidence="3 4">
    <name type="scientific">Didymodactylos carnosus</name>
    <dbReference type="NCBI Taxonomy" id="1234261"/>
    <lineage>
        <taxon>Eukaryota</taxon>
        <taxon>Metazoa</taxon>
        <taxon>Spiralia</taxon>
        <taxon>Gnathifera</taxon>
        <taxon>Rotifera</taxon>
        <taxon>Eurotatoria</taxon>
        <taxon>Bdelloidea</taxon>
        <taxon>Philodinida</taxon>
        <taxon>Philodinidae</taxon>
        <taxon>Didymodactylos</taxon>
    </lineage>
</organism>
<name>A0A8S2R5L7_9BILA</name>
<reference evidence="3" key="1">
    <citation type="submission" date="2021-02" db="EMBL/GenBank/DDBJ databases">
        <authorList>
            <person name="Nowell W R."/>
        </authorList>
    </citation>
    <scope>NUCLEOTIDE SEQUENCE</scope>
</reference>
<dbReference type="GO" id="GO:0032051">
    <property type="term" value="F:clathrin light chain binding"/>
    <property type="evidence" value="ECO:0007669"/>
    <property type="project" value="TreeGrafter"/>
</dbReference>
<feature type="repeat" description="CHCR" evidence="1">
    <location>
        <begin position="27"/>
        <end position="166"/>
    </location>
</feature>
<dbReference type="PANTHER" id="PTHR10292">
    <property type="entry name" value="CLATHRIN HEAVY CHAIN RELATED"/>
    <property type="match status" value="1"/>
</dbReference>
<dbReference type="GO" id="GO:0071439">
    <property type="term" value="C:clathrin complex"/>
    <property type="evidence" value="ECO:0007669"/>
    <property type="project" value="TreeGrafter"/>
</dbReference>
<proteinExistence type="predicted"/>
<dbReference type="Proteomes" id="UP000682733">
    <property type="component" value="Unassembled WGS sequence"/>
</dbReference>
<dbReference type="InterPro" id="IPR016024">
    <property type="entry name" value="ARM-type_fold"/>
</dbReference>
<sequence length="268" mass="30844">MLHLSKPVFVDGLLDVGCSEGNIIQLIFSVRGDFNVDELVEEVEKRNGMKLLQSWLETQVRDGSDDPDVHNTIAKIYIDSNSKPGKFPRDNLHYDNRVVGKYCEGRDPHLVCVPHERGGCDIEFISVCNENSLFRSEVRYFARRRDPNLWEQLLCKDNQYREQISITVKAFMTVDLPNNLIELLEKIVIDNSVFSEHRNLEALLILTAIKADRSRVMNYVNYFQSTKKFEVKTSTIQVLIDNIKNLDRAYGFAERCNEPGVWSLLANA</sequence>
<accession>A0A8S2R5L7</accession>
<evidence type="ECO:0000256" key="1">
    <source>
        <dbReference type="PROSITE-ProRule" id="PRU01006"/>
    </source>
</evidence>
<dbReference type="EMBL" id="CAJNOK010021638">
    <property type="protein sequence ID" value="CAF1335286.1"/>
    <property type="molecule type" value="Genomic_DNA"/>
</dbReference>
<dbReference type="PROSITE" id="PS50236">
    <property type="entry name" value="CHCR"/>
    <property type="match status" value="1"/>
</dbReference>
<dbReference type="GO" id="GO:0045334">
    <property type="term" value="C:clathrin-coated endocytic vesicle"/>
    <property type="evidence" value="ECO:0007669"/>
    <property type="project" value="TreeGrafter"/>
</dbReference>
<protein>
    <submittedName>
        <fullName evidence="3">Uncharacterized protein</fullName>
    </submittedName>
</protein>
<dbReference type="Pfam" id="PF00637">
    <property type="entry name" value="Clathrin"/>
    <property type="match status" value="1"/>
</dbReference>